<dbReference type="EMBL" id="JBFALK010000002">
    <property type="protein sequence ID" value="MEV0968105.1"/>
    <property type="molecule type" value="Genomic_DNA"/>
</dbReference>
<keyword evidence="1" id="KW-0378">Hydrolase</keyword>
<evidence type="ECO:0000313" key="3">
    <source>
        <dbReference type="EMBL" id="MEV0968105.1"/>
    </source>
</evidence>
<dbReference type="InterPro" id="IPR042003">
    <property type="entry name" value="Sortase_E"/>
</dbReference>
<dbReference type="CDD" id="cd05830">
    <property type="entry name" value="Sortase_E"/>
    <property type="match status" value="1"/>
</dbReference>
<evidence type="ECO:0000256" key="2">
    <source>
        <dbReference type="SAM" id="Phobius"/>
    </source>
</evidence>
<feature type="transmembrane region" description="Helical" evidence="2">
    <location>
        <begin position="7"/>
        <end position="28"/>
    </location>
</feature>
<keyword evidence="2" id="KW-0812">Transmembrane</keyword>
<dbReference type="Pfam" id="PF04203">
    <property type="entry name" value="Sortase"/>
    <property type="match status" value="1"/>
</dbReference>
<dbReference type="NCBIfam" id="NF033747">
    <property type="entry name" value="class_E_sortase"/>
    <property type="match status" value="1"/>
</dbReference>
<dbReference type="Proteomes" id="UP001551675">
    <property type="component" value="Unassembled WGS sequence"/>
</dbReference>
<protein>
    <submittedName>
        <fullName evidence="3">Class E sortase</fullName>
    </submittedName>
</protein>
<dbReference type="RefSeq" id="WP_082776837.1">
    <property type="nucleotide sequence ID" value="NZ_JBFALK010000002.1"/>
</dbReference>
<name>A0ABV3G8Y3_MICGL</name>
<dbReference type="InterPro" id="IPR005754">
    <property type="entry name" value="Sortase"/>
</dbReference>
<keyword evidence="2" id="KW-0472">Membrane</keyword>
<dbReference type="SUPFAM" id="SSF63817">
    <property type="entry name" value="Sortase"/>
    <property type="match status" value="1"/>
</dbReference>
<dbReference type="InterPro" id="IPR023365">
    <property type="entry name" value="Sortase_dom-sf"/>
</dbReference>
<reference evidence="3 4" key="1">
    <citation type="submission" date="2024-06" db="EMBL/GenBank/DDBJ databases">
        <title>The Natural Products Discovery Center: Release of the First 8490 Sequenced Strains for Exploring Actinobacteria Biosynthetic Diversity.</title>
        <authorList>
            <person name="Kalkreuter E."/>
            <person name="Kautsar S.A."/>
            <person name="Yang D."/>
            <person name="Bader C.D."/>
            <person name="Teijaro C.N."/>
            <person name="Fluegel L."/>
            <person name="Davis C.M."/>
            <person name="Simpson J.R."/>
            <person name="Lauterbach L."/>
            <person name="Steele A.D."/>
            <person name="Gui C."/>
            <person name="Meng S."/>
            <person name="Li G."/>
            <person name="Viehrig K."/>
            <person name="Ye F."/>
            <person name="Su P."/>
            <person name="Kiefer A.F."/>
            <person name="Nichols A."/>
            <person name="Cepeda A.J."/>
            <person name="Yan W."/>
            <person name="Fan B."/>
            <person name="Jiang Y."/>
            <person name="Adhikari A."/>
            <person name="Zheng C.-J."/>
            <person name="Schuster L."/>
            <person name="Cowan T.M."/>
            <person name="Smanski M.J."/>
            <person name="Chevrette M.G."/>
            <person name="De Carvalho L.P.S."/>
            <person name="Shen B."/>
        </authorList>
    </citation>
    <scope>NUCLEOTIDE SEQUENCE [LARGE SCALE GENOMIC DNA]</scope>
    <source>
        <strain evidence="3 4">NPDC050100</strain>
    </source>
</reference>
<evidence type="ECO:0000313" key="4">
    <source>
        <dbReference type="Proteomes" id="UP001551675"/>
    </source>
</evidence>
<evidence type="ECO:0000256" key="1">
    <source>
        <dbReference type="ARBA" id="ARBA00022801"/>
    </source>
</evidence>
<organism evidence="3 4">
    <name type="scientific">Microtetraspora glauca</name>
    <dbReference type="NCBI Taxonomy" id="1996"/>
    <lineage>
        <taxon>Bacteria</taxon>
        <taxon>Bacillati</taxon>
        <taxon>Actinomycetota</taxon>
        <taxon>Actinomycetes</taxon>
        <taxon>Streptosporangiales</taxon>
        <taxon>Streptosporangiaceae</taxon>
        <taxon>Microtetraspora</taxon>
    </lineage>
</organism>
<dbReference type="InterPro" id="IPR053465">
    <property type="entry name" value="Sortase_Class_E"/>
</dbReference>
<gene>
    <name evidence="3" type="ORF">AB0I59_05685</name>
</gene>
<keyword evidence="2" id="KW-1133">Transmembrane helix</keyword>
<dbReference type="NCBIfam" id="TIGR01076">
    <property type="entry name" value="sortase_fam"/>
    <property type="match status" value="1"/>
</dbReference>
<comment type="caution">
    <text evidence="3">The sequence shown here is derived from an EMBL/GenBank/DDBJ whole genome shotgun (WGS) entry which is preliminary data.</text>
</comment>
<proteinExistence type="predicted"/>
<accession>A0ABV3G8Y3</accession>
<sequence length="207" mass="22998">MRAALRVVCEIGVTAGVVLLMFCAYLLWGTGSYTERHQRVLQQQFEQEIHEKNGKRSLGRIRLGSALALLRIPRLGPDYTFAIVEGVDAEALREGPGHYPGTALPGQTGNFVVSGHRTTYLAPFNRIGELRRGDDIVVDTHEARYTYRVTRKEVVLPTRLDVIAPVPGHPSEPPSKALITLTTCNPMYSASERLIVHGVLADRERRT</sequence>
<dbReference type="Gene3D" id="2.40.260.10">
    <property type="entry name" value="Sortase"/>
    <property type="match status" value="1"/>
</dbReference>
<keyword evidence="4" id="KW-1185">Reference proteome</keyword>